<keyword evidence="9" id="KW-0449">Lipoprotein</keyword>
<dbReference type="PANTHER" id="PTHR12027:SF77">
    <property type="entry name" value="PROTEIN WNT-5"/>
    <property type="match status" value="1"/>
</dbReference>
<accession>A0A1B0EZB1</accession>
<evidence type="ECO:0000256" key="5">
    <source>
        <dbReference type="ARBA" id="ARBA00022530"/>
    </source>
</evidence>
<evidence type="ECO:0000256" key="7">
    <source>
        <dbReference type="ARBA" id="ARBA00023157"/>
    </source>
</evidence>
<keyword evidence="6 10" id="KW-0879">Wnt signaling pathway</keyword>
<sequence length="474" mass="52986">MNLTIDESNGVTLNRNTANVSPSTNAIDNVHQIAQQQTTGLLGKQRLLSRIEIITPSPPTSTPSATQQLLGTIERASTIKTEYITSASISNVYDREIRIIEEIPPAGDQTAGGDHHMAVNDRKYIIPMALKQQHNTKEPRKSSIFRDSATTTNIDDLKRHIVMLHNITKHDRSFKSKFVQFPSLRRHHANDTAINITTTHRPGDPPPTTTPHPVAVLNPLPKTQDILRDTDEERMDEVDLDFLVREEKVTIVPQVFLQNDQTPIVAVAPENSSTPHVRINHENLPTTTAKSPTRKKLQEDNEDVKNGKKMTGSRRRKKKQPNKVCKEIDDKVIGNCTLATAWSESVGKQRNRKGRKMADGTRNATRAPDEGRGEKKLQRVPRNQRSHTTLENANQPINPANIYTESIDINPSLCHEVGGLSYGQQKLCVLHTNIMPAISRGARSAIQECKHQFGSRRWNCSTVDDDTVFGPITS</sequence>
<feature type="region of interest" description="Disordered" evidence="11">
    <location>
        <begin position="345"/>
        <end position="395"/>
    </location>
</feature>
<keyword evidence="5" id="KW-0272">Extracellular matrix</keyword>
<evidence type="ECO:0000256" key="10">
    <source>
        <dbReference type="RuleBase" id="RU003500"/>
    </source>
</evidence>
<evidence type="ECO:0000256" key="3">
    <source>
        <dbReference type="ARBA" id="ARBA00022473"/>
    </source>
</evidence>
<protein>
    <recommendedName>
        <fullName evidence="10">Protein Wnt</fullName>
    </recommendedName>
</protein>
<dbReference type="InterPro" id="IPR005817">
    <property type="entry name" value="Wnt"/>
</dbReference>
<dbReference type="Proteomes" id="UP000092461">
    <property type="component" value="Unassembled WGS sequence"/>
</dbReference>
<comment type="subcellular location">
    <subcellularLocation>
        <location evidence="1 10">Secreted</location>
        <location evidence="1 10">Extracellular space</location>
        <location evidence="1 10">Extracellular matrix</location>
    </subcellularLocation>
</comment>
<dbReference type="AlphaFoldDB" id="A0A1B0EZB1"/>
<name>A0A1B0EZB1_LUTLO</name>
<comment type="similarity">
    <text evidence="2 10">Belongs to the Wnt family.</text>
</comment>
<proteinExistence type="inferred from homology"/>
<feature type="region of interest" description="Disordered" evidence="11">
    <location>
        <begin position="270"/>
        <end position="324"/>
    </location>
</feature>
<evidence type="ECO:0000256" key="8">
    <source>
        <dbReference type="ARBA" id="ARBA00023180"/>
    </source>
</evidence>
<evidence type="ECO:0000256" key="9">
    <source>
        <dbReference type="ARBA" id="ARBA00023288"/>
    </source>
</evidence>
<dbReference type="Pfam" id="PF00110">
    <property type="entry name" value="wnt"/>
    <property type="match status" value="1"/>
</dbReference>
<feature type="compositionally biased region" description="Polar residues" evidence="11">
    <location>
        <begin position="386"/>
        <end position="395"/>
    </location>
</feature>
<dbReference type="GO" id="GO:0005125">
    <property type="term" value="F:cytokine activity"/>
    <property type="evidence" value="ECO:0007669"/>
    <property type="project" value="TreeGrafter"/>
</dbReference>
<keyword evidence="4" id="KW-0964">Secreted</keyword>
<feature type="compositionally biased region" description="Basic and acidic residues" evidence="11">
    <location>
        <begin position="296"/>
        <end position="306"/>
    </location>
</feature>
<evidence type="ECO:0000313" key="12">
    <source>
        <dbReference type="EnsemblMetazoa" id="LLOJ006709-PA"/>
    </source>
</evidence>
<dbReference type="EMBL" id="AJWK01022154">
    <property type="status" value="NOT_ANNOTATED_CDS"/>
    <property type="molecule type" value="Genomic_DNA"/>
</dbReference>
<evidence type="ECO:0000256" key="11">
    <source>
        <dbReference type="SAM" id="MobiDB-lite"/>
    </source>
</evidence>
<keyword evidence="13" id="KW-1185">Reference proteome</keyword>
<dbReference type="EnsemblMetazoa" id="LLOJ006709-RA">
    <property type="protein sequence ID" value="LLOJ006709-PA"/>
    <property type="gene ID" value="LLOJ006709"/>
</dbReference>
<dbReference type="GO" id="GO:0060070">
    <property type="term" value="P:canonical Wnt signaling pathway"/>
    <property type="evidence" value="ECO:0007669"/>
    <property type="project" value="TreeGrafter"/>
</dbReference>
<evidence type="ECO:0000256" key="6">
    <source>
        <dbReference type="ARBA" id="ARBA00022687"/>
    </source>
</evidence>
<feature type="compositionally biased region" description="Basic residues" evidence="11">
    <location>
        <begin position="307"/>
        <end position="321"/>
    </location>
</feature>
<evidence type="ECO:0000256" key="2">
    <source>
        <dbReference type="ARBA" id="ARBA00005683"/>
    </source>
</evidence>
<keyword evidence="8" id="KW-0325">Glycoprotein</keyword>
<dbReference type="GO" id="GO:0030182">
    <property type="term" value="P:neuron differentiation"/>
    <property type="evidence" value="ECO:0007669"/>
    <property type="project" value="TreeGrafter"/>
</dbReference>
<dbReference type="VEuPathDB" id="VectorBase:LLOJ006709"/>
<reference evidence="12" key="1">
    <citation type="submission" date="2020-05" db="UniProtKB">
        <authorList>
            <consortium name="EnsemblMetazoa"/>
        </authorList>
    </citation>
    <scope>IDENTIFICATION</scope>
    <source>
        <strain evidence="12">Jacobina</strain>
    </source>
</reference>
<dbReference type="GO" id="GO:0005109">
    <property type="term" value="F:frizzled binding"/>
    <property type="evidence" value="ECO:0007669"/>
    <property type="project" value="TreeGrafter"/>
</dbReference>
<keyword evidence="3 10" id="KW-0217">Developmental protein</keyword>
<feature type="region of interest" description="Disordered" evidence="11">
    <location>
        <begin position="196"/>
        <end position="217"/>
    </location>
</feature>
<evidence type="ECO:0000256" key="1">
    <source>
        <dbReference type="ARBA" id="ARBA00004498"/>
    </source>
</evidence>
<comment type="function">
    <text evidence="10">Ligand for members of the frizzled family of seven transmembrane receptors.</text>
</comment>
<evidence type="ECO:0000256" key="4">
    <source>
        <dbReference type="ARBA" id="ARBA00022525"/>
    </source>
</evidence>
<evidence type="ECO:0000313" key="13">
    <source>
        <dbReference type="Proteomes" id="UP000092461"/>
    </source>
</evidence>
<feature type="compositionally biased region" description="Basic and acidic residues" evidence="11">
    <location>
        <begin position="367"/>
        <end position="377"/>
    </location>
</feature>
<dbReference type="GO" id="GO:0045165">
    <property type="term" value="P:cell fate commitment"/>
    <property type="evidence" value="ECO:0007669"/>
    <property type="project" value="TreeGrafter"/>
</dbReference>
<organism evidence="12 13">
    <name type="scientific">Lutzomyia longipalpis</name>
    <name type="common">Sand fly</name>
    <dbReference type="NCBI Taxonomy" id="7200"/>
    <lineage>
        <taxon>Eukaryota</taxon>
        <taxon>Metazoa</taxon>
        <taxon>Ecdysozoa</taxon>
        <taxon>Arthropoda</taxon>
        <taxon>Hexapoda</taxon>
        <taxon>Insecta</taxon>
        <taxon>Pterygota</taxon>
        <taxon>Neoptera</taxon>
        <taxon>Endopterygota</taxon>
        <taxon>Diptera</taxon>
        <taxon>Nematocera</taxon>
        <taxon>Psychodoidea</taxon>
        <taxon>Psychodidae</taxon>
        <taxon>Lutzomyia</taxon>
        <taxon>Lutzomyia</taxon>
    </lineage>
</organism>
<dbReference type="VEuPathDB" id="VectorBase:LLONM1_005922"/>
<dbReference type="GO" id="GO:0005615">
    <property type="term" value="C:extracellular space"/>
    <property type="evidence" value="ECO:0007669"/>
    <property type="project" value="TreeGrafter"/>
</dbReference>
<dbReference type="PANTHER" id="PTHR12027">
    <property type="entry name" value="WNT RELATED"/>
    <property type="match status" value="1"/>
</dbReference>
<keyword evidence="7" id="KW-1015">Disulfide bond</keyword>